<sequence>PIIITPLISLRVIIGKIKLVNTLNFGVVNLYIYLIKPFKDKIYKSVALTTLTY</sequence>
<protein>
    <submittedName>
        <fullName evidence="1">Uncharacterized protein</fullName>
    </submittedName>
</protein>
<comment type="caution">
    <text evidence="1">The sequence shown here is derived from an EMBL/GenBank/DDBJ whole genome shotgun (WGS) entry which is preliminary data.</text>
</comment>
<organism evidence="1 2">
    <name type="scientific">Clostridium punense</name>
    <dbReference type="NCBI Taxonomy" id="1054297"/>
    <lineage>
        <taxon>Bacteria</taxon>
        <taxon>Bacillati</taxon>
        <taxon>Bacillota</taxon>
        <taxon>Clostridia</taxon>
        <taxon>Eubacteriales</taxon>
        <taxon>Clostridiaceae</taxon>
        <taxon>Clostridium</taxon>
    </lineage>
</organism>
<evidence type="ECO:0000313" key="2">
    <source>
        <dbReference type="Proteomes" id="UP001519308"/>
    </source>
</evidence>
<name>A0ABS4K641_9CLOT</name>
<dbReference type="Proteomes" id="UP001519308">
    <property type="component" value="Unassembled WGS sequence"/>
</dbReference>
<accession>A0ABS4K641</accession>
<dbReference type="EMBL" id="JAGGLL010000026">
    <property type="protein sequence ID" value="MBP2023249.1"/>
    <property type="molecule type" value="Genomic_DNA"/>
</dbReference>
<proteinExistence type="predicted"/>
<feature type="non-terminal residue" evidence="1">
    <location>
        <position position="1"/>
    </location>
</feature>
<gene>
    <name evidence="1" type="ORF">J2Z44_003086</name>
</gene>
<reference evidence="1 2" key="1">
    <citation type="submission" date="2021-03" db="EMBL/GenBank/DDBJ databases">
        <title>Genomic Encyclopedia of Type Strains, Phase IV (KMG-IV): sequencing the most valuable type-strain genomes for metagenomic binning, comparative biology and taxonomic classification.</title>
        <authorList>
            <person name="Goeker M."/>
        </authorList>
    </citation>
    <scope>NUCLEOTIDE SEQUENCE [LARGE SCALE GENOMIC DNA]</scope>
    <source>
        <strain evidence="1 2">DSM 28650</strain>
    </source>
</reference>
<keyword evidence="2" id="KW-1185">Reference proteome</keyword>
<evidence type="ECO:0000313" key="1">
    <source>
        <dbReference type="EMBL" id="MBP2023249.1"/>
    </source>
</evidence>